<reference evidence="1 2" key="1">
    <citation type="submission" date="2017-02" db="EMBL/GenBank/DDBJ databases">
        <title>Draft genome of Acidibacillus ferrooxidans Huett2.</title>
        <authorList>
            <person name="Schopf S."/>
        </authorList>
    </citation>
    <scope>NUCLEOTIDE SEQUENCE [LARGE SCALE GENOMIC DNA]</scope>
    <source>
        <strain evidence="1 2">Huett2</strain>
    </source>
</reference>
<evidence type="ECO:0000313" key="1">
    <source>
        <dbReference type="EMBL" id="OPG16090.1"/>
    </source>
</evidence>
<gene>
    <name evidence="1" type="ORF">B2M26_08585</name>
</gene>
<dbReference type="EMBL" id="MWPS01000022">
    <property type="protein sequence ID" value="OPG16090.1"/>
    <property type="molecule type" value="Genomic_DNA"/>
</dbReference>
<keyword evidence="2" id="KW-1185">Reference proteome</keyword>
<accession>A0A1V4ETB0</accession>
<evidence type="ECO:0000313" key="2">
    <source>
        <dbReference type="Proteomes" id="UP000190229"/>
    </source>
</evidence>
<comment type="caution">
    <text evidence="1">The sequence shown here is derived from an EMBL/GenBank/DDBJ whole genome shotgun (WGS) entry which is preliminary data.</text>
</comment>
<sequence length="83" mass="9623">MKWSEVCQSFPNQFVLVEELASHIENDKVYVDDVAVVRAVPDDEATKTLMQCKDKRFVYHTNSDSIVIELRRRPGLRGRFSAH</sequence>
<name>A0A1V4ETB0_9BACL</name>
<protein>
    <submittedName>
        <fullName evidence="1">Uncharacterized protein</fullName>
    </submittedName>
</protein>
<dbReference type="AlphaFoldDB" id="A0A1V4ETB0"/>
<organism evidence="1 2">
    <name type="scientific">Ferroacidibacillus organovorans</name>
    <dbReference type="NCBI Taxonomy" id="1765683"/>
    <lineage>
        <taxon>Bacteria</taxon>
        <taxon>Bacillati</taxon>
        <taxon>Bacillota</taxon>
        <taxon>Bacilli</taxon>
        <taxon>Bacillales</taxon>
        <taxon>Alicyclobacillaceae</taxon>
        <taxon>Ferroacidibacillus</taxon>
    </lineage>
</organism>
<proteinExistence type="predicted"/>
<dbReference type="Proteomes" id="UP000190229">
    <property type="component" value="Unassembled WGS sequence"/>
</dbReference>